<sequence length="62" mass="7041">MPTKSKSTKLRSERMKQLRQKKDMITKPDQDQQAGKGGNAMLEEDAQYDADLDLAQDEGLEE</sequence>
<evidence type="ECO:0000313" key="3">
    <source>
        <dbReference type="WBParaSite" id="nRc.2.0.1.t05133-RA"/>
    </source>
</evidence>
<evidence type="ECO:0000256" key="1">
    <source>
        <dbReference type="SAM" id="MobiDB-lite"/>
    </source>
</evidence>
<dbReference type="WBParaSite" id="nRc.2.0.1.t05133-RA">
    <property type="protein sequence ID" value="nRc.2.0.1.t05133-RA"/>
    <property type="gene ID" value="nRc.2.0.1.g05133"/>
</dbReference>
<keyword evidence="2" id="KW-1185">Reference proteome</keyword>
<name>A0A915HT91_ROMCU</name>
<feature type="compositionally biased region" description="Basic and acidic residues" evidence="1">
    <location>
        <begin position="10"/>
        <end position="30"/>
    </location>
</feature>
<dbReference type="AlphaFoldDB" id="A0A915HT91"/>
<proteinExistence type="predicted"/>
<accession>A0A915HT91</accession>
<feature type="region of interest" description="Disordered" evidence="1">
    <location>
        <begin position="1"/>
        <end position="62"/>
    </location>
</feature>
<organism evidence="2 3">
    <name type="scientific">Romanomermis culicivorax</name>
    <name type="common">Nematode worm</name>
    <dbReference type="NCBI Taxonomy" id="13658"/>
    <lineage>
        <taxon>Eukaryota</taxon>
        <taxon>Metazoa</taxon>
        <taxon>Ecdysozoa</taxon>
        <taxon>Nematoda</taxon>
        <taxon>Enoplea</taxon>
        <taxon>Dorylaimia</taxon>
        <taxon>Mermithida</taxon>
        <taxon>Mermithoidea</taxon>
        <taxon>Mermithidae</taxon>
        <taxon>Romanomermis</taxon>
    </lineage>
</organism>
<feature type="compositionally biased region" description="Acidic residues" evidence="1">
    <location>
        <begin position="42"/>
        <end position="62"/>
    </location>
</feature>
<protein>
    <submittedName>
        <fullName evidence="3">Uncharacterized protein</fullName>
    </submittedName>
</protein>
<dbReference type="Proteomes" id="UP000887565">
    <property type="component" value="Unplaced"/>
</dbReference>
<reference evidence="3" key="1">
    <citation type="submission" date="2022-11" db="UniProtKB">
        <authorList>
            <consortium name="WormBaseParasite"/>
        </authorList>
    </citation>
    <scope>IDENTIFICATION</scope>
</reference>
<evidence type="ECO:0000313" key="2">
    <source>
        <dbReference type="Proteomes" id="UP000887565"/>
    </source>
</evidence>